<proteinExistence type="predicted"/>
<reference evidence="2 3" key="1">
    <citation type="journal article" date="2016" name="Nat. Commun.">
        <title>Thousands of microbial genomes shed light on interconnected biogeochemical processes in an aquifer system.</title>
        <authorList>
            <person name="Anantharaman K."/>
            <person name="Brown C.T."/>
            <person name="Hug L.A."/>
            <person name="Sharon I."/>
            <person name="Castelle C.J."/>
            <person name="Probst A.J."/>
            <person name="Thomas B.C."/>
            <person name="Singh A."/>
            <person name="Wilkins M.J."/>
            <person name="Karaoz U."/>
            <person name="Brodie E.L."/>
            <person name="Williams K.H."/>
            <person name="Hubbard S.S."/>
            <person name="Banfield J.F."/>
        </authorList>
    </citation>
    <scope>NUCLEOTIDE SEQUENCE [LARGE SCALE GENOMIC DNA]</scope>
</reference>
<dbReference type="InterPro" id="IPR015946">
    <property type="entry name" value="KH_dom-like_a/b"/>
</dbReference>
<evidence type="ECO:0000256" key="1">
    <source>
        <dbReference type="ARBA" id="ARBA00022517"/>
    </source>
</evidence>
<dbReference type="SUPFAM" id="SSF89919">
    <property type="entry name" value="Ribosome-binding factor A, RbfA"/>
    <property type="match status" value="1"/>
</dbReference>
<dbReference type="AlphaFoldDB" id="A0A1F6EEV6"/>
<keyword evidence="1" id="KW-0690">Ribosome biogenesis</keyword>
<evidence type="ECO:0008006" key="4">
    <source>
        <dbReference type="Google" id="ProtNLM"/>
    </source>
</evidence>
<gene>
    <name evidence="2" type="ORF">A3E65_00300</name>
</gene>
<dbReference type="GO" id="GO:0006364">
    <property type="term" value="P:rRNA processing"/>
    <property type="evidence" value="ECO:0007669"/>
    <property type="project" value="InterPro"/>
</dbReference>
<dbReference type="Gene3D" id="3.30.300.20">
    <property type="match status" value="1"/>
</dbReference>
<dbReference type="Pfam" id="PF02033">
    <property type="entry name" value="RBFA"/>
    <property type="match status" value="1"/>
</dbReference>
<organism evidence="2 3">
    <name type="scientific">Candidatus Kaiserbacteria bacterium RIFCSPHIGHO2_12_FULL_56_13</name>
    <dbReference type="NCBI Taxonomy" id="1798505"/>
    <lineage>
        <taxon>Bacteria</taxon>
        <taxon>Candidatus Kaiseribacteriota</taxon>
    </lineage>
</organism>
<dbReference type="EMBL" id="MFLS01000019">
    <property type="protein sequence ID" value="OGG72189.1"/>
    <property type="molecule type" value="Genomic_DNA"/>
</dbReference>
<protein>
    <recommendedName>
        <fullName evidence="4">Ribosome-binding factor A</fullName>
    </recommendedName>
</protein>
<evidence type="ECO:0000313" key="3">
    <source>
        <dbReference type="Proteomes" id="UP000178392"/>
    </source>
</evidence>
<sequence length="93" mass="10298">MGKRDQQISELIAHEAAQFILREASSQSLITVTRTALSKNADHASIFVSVFPATESRAALSFLSRLAGNFRGHLAEHSHLRPLPKIEFLLEKS</sequence>
<comment type="caution">
    <text evidence="2">The sequence shown here is derived from an EMBL/GenBank/DDBJ whole genome shotgun (WGS) entry which is preliminary data.</text>
</comment>
<evidence type="ECO:0000313" key="2">
    <source>
        <dbReference type="EMBL" id="OGG72189.1"/>
    </source>
</evidence>
<accession>A0A1F6EEV6</accession>
<dbReference type="Proteomes" id="UP000178392">
    <property type="component" value="Unassembled WGS sequence"/>
</dbReference>
<name>A0A1F6EEV6_9BACT</name>
<dbReference type="InterPro" id="IPR000238">
    <property type="entry name" value="RbfA"/>
</dbReference>
<dbReference type="InterPro" id="IPR023799">
    <property type="entry name" value="RbfA_dom_sf"/>
</dbReference>